<evidence type="ECO:0008006" key="4">
    <source>
        <dbReference type="Google" id="ProtNLM"/>
    </source>
</evidence>
<dbReference type="PANTHER" id="PTHR32133">
    <property type="entry name" value="OS07G0120400 PROTEIN"/>
    <property type="match status" value="1"/>
</dbReference>
<feature type="region of interest" description="Disordered" evidence="1">
    <location>
        <begin position="47"/>
        <end position="66"/>
    </location>
</feature>
<keyword evidence="3" id="KW-1185">Reference proteome</keyword>
<evidence type="ECO:0000313" key="2">
    <source>
        <dbReference type="EMBL" id="GJN10422.1"/>
    </source>
</evidence>
<name>A0AAV5DJY3_ELECO</name>
<dbReference type="AlphaFoldDB" id="A0AAV5DJY3"/>
<evidence type="ECO:0000313" key="3">
    <source>
        <dbReference type="Proteomes" id="UP001054889"/>
    </source>
</evidence>
<sequence>MPQPFYAGRAKSPTQVAAQRVGARGSKKPPNLAVRAVDLDTSCRDLSMSSQSGGRHRVEAGNPFPQQALNTNNSRWIVINCRHGRVLIHDSRWLMVWDPITGDQHQLCTITGDTHHPNMPWVRRCGIKTGAVLCAVDGCDHIDCHDSPFRVVVLDTHVFVSGRGTNYVVWASVYSSETDKWSDETFLGENHYDLESDRPSLLIGDALYFTLEGCLGLLKYDLKDHACPITAESIDGWEKAQQFVMELGICYWSIKLVAVVEGIDTVFINSDVGLFTMNLKSRQVRKVLGHAIEAYHTILPYRSFYIPGFQTTPDAPRLALSLFLIRGVNSFAFWLPGGLDLHIVHLNTDDGGQQREWSFSRSLTSVSGCFLGSMGAGDSPLNTGKGGMDSVEDEDGFN</sequence>
<dbReference type="InterPro" id="IPR011043">
    <property type="entry name" value="Gal_Oxase/kelch_b-propeller"/>
</dbReference>
<organism evidence="2 3">
    <name type="scientific">Eleusine coracana subsp. coracana</name>
    <dbReference type="NCBI Taxonomy" id="191504"/>
    <lineage>
        <taxon>Eukaryota</taxon>
        <taxon>Viridiplantae</taxon>
        <taxon>Streptophyta</taxon>
        <taxon>Embryophyta</taxon>
        <taxon>Tracheophyta</taxon>
        <taxon>Spermatophyta</taxon>
        <taxon>Magnoliopsida</taxon>
        <taxon>Liliopsida</taxon>
        <taxon>Poales</taxon>
        <taxon>Poaceae</taxon>
        <taxon>PACMAD clade</taxon>
        <taxon>Chloridoideae</taxon>
        <taxon>Cynodonteae</taxon>
        <taxon>Eleusininae</taxon>
        <taxon>Eleusine</taxon>
    </lineage>
</organism>
<reference evidence="2" key="1">
    <citation type="journal article" date="2018" name="DNA Res.">
        <title>Multiple hybrid de novo genome assembly of finger millet, an orphan allotetraploid crop.</title>
        <authorList>
            <person name="Hatakeyama M."/>
            <person name="Aluri S."/>
            <person name="Balachadran M.T."/>
            <person name="Sivarajan S.R."/>
            <person name="Patrignani A."/>
            <person name="Gruter S."/>
            <person name="Poveda L."/>
            <person name="Shimizu-Inatsugi R."/>
            <person name="Baeten J."/>
            <person name="Francoijs K.J."/>
            <person name="Nataraja K.N."/>
            <person name="Reddy Y.A.N."/>
            <person name="Phadnis S."/>
            <person name="Ravikumar R.L."/>
            <person name="Schlapbach R."/>
            <person name="Sreeman S.M."/>
            <person name="Shimizu K.K."/>
        </authorList>
    </citation>
    <scope>NUCLEOTIDE SEQUENCE</scope>
</reference>
<dbReference type="SUPFAM" id="SSF50965">
    <property type="entry name" value="Galactose oxidase, central domain"/>
    <property type="match status" value="1"/>
</dbReference>
<proteinExistence type="predicted"/>
<evidence type="ECO:0000256" key="1">
    <source>
        <dbReference type="SAM" id="MobiDB-lite"/>
    </source>
</evidence>
<comment type="caution">
    <text evidence="2">The sequence shown here is derived from an EMBL/GenBank/DDBJ whole genome shotgun (WGS) entry which is preliminary data.</text>
</comment>
<accession>A0AAV5DJY3</accession>
<protein>
    <recommendedName>
        <fullName evidence="4">DUF1618 domain-containing protein</fullName>
    </recommendedName>
</protein>
<feature type="region of interest" description="Disordered" evidence="1">
    <location>
        <begin position="1"/>
        <end position="29"/>
    </location>
</feature>
<dbReference type="Proteomes" id="UP001054889">
    <property type="component" value="Unassembled WGS sequence"/>
</dbReference>
<gene>
    <name evidence="2" type="primary">ga28513</name>
    <name evidence="2" type="ORF">PR202_ga28513</name>
</gene>
<reference evidence="2" key="2">
    <citation type="submission" date="2021-12" db="EMBL/GenBank/DDBJ databases">
        <title>Resequencing data analysis of finger millet.</title>
        <authorList>
            <person name="Hatakeyama M."/>
            <person name="Aluri S."/>
            <person name="Balachadran M.T."/>
            <person name="Sivarajan S.R."/>
            <person name="Poveda L."/>
            <person name="Shimizu-Inatsugi R."/>
            <person name="Schlapbach R."/>
            <person name="Sreeman S.M."/>
            <person name="Shimizu K.K."/>
        </authorList>
    </citation>
    <scope>NUCLEOTIDE SEQUENCE</scope>
</reference>
<dbReference type="PANTHER" id="PTHR32133:SF327">
    <property type="entry name" value="F-BOX DOMAIN-CONTAINING PROTEIN"/>
    <property type="match status" value="1"/>
</dbReference>
<dbReference type="EMBL" id="BQKI01000017">
    <property type="protein sequence ID" value="GJN10422.1"/>
    <property type="molecule type" value="Genomic_DNA"/>
</dbReference>